<reference evidence="6" key="2">
    <citation type="journal article" date="2021" name="PeerJ">
        <title>Extensive microbial diversity within the chicken gut microbiome revealed by metagenomics and culture.</title>
        <authorList>
            <person name="Gilroy R."/>
            <person name="Ravi A."/>
            <person name="Getino M."/>
            <person name="Pursley I."/>
            <person name="Horton D.L."/>
            <person name="Alikhan N.F."/>
            <person name="Baker D."/>
            <person name="Gharbi K."/>
            <person name="Hall N."/>
            <person name="Watson M."/>
            <person name="Adriaenssens E.M."/>
            <person name="Foster-Nyarko E."/>
            <person name="Jarju S."/>
            <person name="Secka A."/>
            <person name="Antonio M."/>
            <person name="Oren A."/>
            <person name="Chaudhuri R.R."/>
            <person name="La Ragione R."/>
            <person name="Hildebrand F."/>
            <person name="Pallen M.J."/>
        </authorList>
    </citation>
    <scope>NUCLEOTIDE SEQUENCE</scope>
    <source>
        <strain evidence="6">CHK147-3167</strain>
    </source>
</reference>
<gene>
    <name evidence="5 6" type="primary">rpmG</name>
    <name evidence="6" type="ORF">IAB27_01375</name>
</gene>
<proteinExistence type="inferred from homology"/>
<dbReference type="GO" id="GO:0005737">
    <property type="term" value="C:cytoplasm"/>
    <property type="evidence" value="ECO:0007669"/>
    <property type="project" value="UniProtKB-ARBA"/>
</dbReference>
<protein>
    <recommendedName>
        <fullName evidence="4 5">Large ribosomal subunit protein bL33</fullName>
    </recommendedName>
</protein>
<evidence type="ECO:0000313" key="7">
    <source>
        <dbReference type="Proteomes" id="UP000886786"/>
    </source>
</evidence>
<dbReference type="NCBIfam" id="NF001764">
    <property type="entry name" value="PRK00504.1"/>
    <property type="match status" value="1"/>
</dbReference>
<evidence type="ECO:0000256" key="1">
    <source>
        <dbReference type="ARBA" id="ARBA00007596"/>
    </source>
</evidence>
<evidence type="ECO:0000256" key="5">
    <source>
        <dbReference type="HAMAP-Rule" id="MF_00294"/>
    </source>
</evidence>
<dbReference type="PANTHER" id="PTHR43168:SF2">
    <property type="entry name" value="LARGE RIBOSOMAL SUBUNIT PROTEIN BL33C"/>
    <property type="match status" value="1"/>
</dbReference>
<sequence length="55" mass="6536">MAKKGEARENITLVCSDCKSENYRTEKNKRNTTERLKLRRHCPKCNKTTEHVEKK</sequence>
<dbReference type="GO" id="GO:0006412">
    <property type="term" value="P:translation"/>
    <property type="evidence" value="ECO:0007669"/>
    <property type="project" value="UniProtKB-UniRule"/>
</dbReference>
<dbReference type="InterPro" id="IPR011332">
    <property type="entry name" value="Ribosomal_zn-bd"/>
</dbReference>
<dbReference type="Gene3D" id="2.20.28.120">
    <property type="entry name" value="Ribosomal protein L33"/>
    <property type="match status" value="1"/>
</dbReference>
<dbReference type="PANTHER" id="PTHR43168">
    <property type="entry name" value="50S RIBOSOMAL PROTEIN L33, CHLOROPLASTIC"/>
    <property type="match status" value="1"/>
</dbReference>
<dbReference type="NCBIfam" id="TIGR01023">
    <property type="entry name" value="rpmG_bact"/>
    <property type="match status" value="1"/>
</dbReference>
<reference evidence="6" key="1">
    <citation type="submission" date="2020-10" db="EMBL/GenBank/DDBJ databases">
        <authorList>
            <person name="Gilroy R."/>
        </authorList>
    </citation>
    <scope>NUCLEOTIDE SEQUENCE</scope>
    <source>
        <strain evidence="6">CHK147-3167</strain>
    </source>
</reference>
<dbReference type="Proteomes" id="UP000886786">
    <property type="component" value="Unassembled WGS sequence"/>
</dbReference>
<comment type="caution">
    <text evidence="6">The sequence shown here is derived from an EMBL/GenBank/DDBJ whole genome shotgun (WGS) entry which is preliminary data.</text>
</comment>
<dbReference type="EMBL" id="DVFV01000028">
    <property type="protein sequence ID" value="HIQ90268.1"/>
    <property type="molecule type" value="Genomic_DNA"/>
</dbReference>
<name>A0A9D0ZQE0_9FIRM</name>
<accession>A0A9D0ZQE0</accession>
<dbReference type="InterPro" id="IPR001705">
    <property type="entry name" value="Ribosomal_bL33"/>
</dbReference>
<dbReference type="GO" id="GO:0003735">
    <property type="term" value="F:structural constituent of ribosome"/>
    <property type="evidence" value="ECO:0007669"/>
    <property type="project" value="InterPro"/>
</dbReference>
<dbReference type="HAMAP" id="MF_00294">
    <property type="entry name" value="Ribosomal_bL33"/>
    <property type="match status" value="1"/>
</dbReference>
<keyword evidence="3 5" id="KW-0687">Ribonucleoprotein</keyword>
<evidence type="ECO:0000313" key="6">
    <source>
        <dbReference type="EMBL" id="HIQ90268.1"/>
    </source>
</evidence>
<evidence type="ECO:0000256" key="2">
    <source>
        <dbReference type="ARBA" id="ARBA00022980"/>
    </source>
</evidence>
<evidence type="ECO:0000256" key="4">
    <source>
        <dbReference type="ARBA" id="ARBA00035176"/>
    </source>
</evidence>
<dbReference type="SUPFAM" id="SSF57829">
    <property type="entry name" value="Zn-binding ribosomal proteins"/>
    <property type="match status" value="1"/>
</dbReference>
<dbReference type="InterPro" id="IPR038584">
    <property type="entry name" value="Ribosomal_bL33_sf"/>
</dbReference>
<dbReference type="Pfam" id="PF00471">
    <property type="entry name" value="Ribosomal_L33"/>
    <property type="match status" value="1"/>
</dbReference>
<dbReference type="AlphaFoldDB" id="A0A9D0ZQE0"/>
<organism evidence="6 7">
    <name type="scientific">Candidatus Coprosoma intestinipullorum</name>
    <dbReference type="NCBI Taxonomy" id="2840752"/>
    <lineage>
        <taxon>Bacteria</taxon>
        <taxon>Bacillati</taxon>
        <taxon>Bacillota</taxon>
        <taxon>Bacillota incertae sedis</taxon>
        <taxon>Candidatus Coprosoma</taxon>
    </lineage>
</organism>
<comment type="similarity">
    <text evidence="1 5">Belongs to the bacterial ribosomal protein bL33 family.</text>
</comment>
<dbReference type="GO" id="GO:0005840">
    <property type="term" value="C:ribosome"/>
    <property type="evidence" value="ECO:0007669"/>
    <property type="project" value="UniProtKB-KW"/>
</dbReference>
<dbReference type="NCBIfam" id="NF001860">
    <property type="entry name" value="PRK00595.1"/>
    <property type="match status" value="1"/>
</dbReference>
<keyword evidence="2 5" id="KW-0689">Ribosomal protein</keyword>
<evidence type="ECO:0000256" key="3">
    <source>
        <dbReference type="ARBA" id="ARBA00023274"/>
    </source>
</evidence>
<dbReference type="GO" id="GO:1990904">
    <property type="term" value="C:ribonucleoprotein complex"/>
    <property type="evidence" value="ECO:0007669"/>
    <property type="project" value="UniProtKB-KW"/>
</dbReference>